<name>A0A919CMU6_9PROT</name>
<feature type="domain" description="Glycosyltransferase 2-like" evidence="1">
    <location>
        <begin position="16"/>
        <end position="164"/>
    </location>
</feature>
<dbReference type="CDD" id="cd00761">
    <property type="entry name" value="Glyco_tranf_GTA_type"/>
    <property type="match status" value="1"/>
</dbReference>
<dbReference type="PANTHER" id="PTHR43685:SF2">
    <property type="entry name" value="GLYCOSYLTRANSFERASE 2-LIKE DOMAIN-CONTAINING PROTEIN"/>
    <property type="match status" value="1"/>
</dbReference>
<dbReference type="RefSeq" id="WP_189987184.1">
    <property type="nucleotide sequence ID" value="NZ_BMZS01000001.1"/>
</dbReference>
<reference evidence="2" key="2">
    <citation type="submission" date="2020-09" db="EMBL/GenBank/DDBJ databases">
        <authorList>
            <person name="Sun Q."/>
            <person name="Kim S."/>
        </authorList>
    </citation>
    <scope>NUCLEOTIDE SEQUENCE</scope>
    <source>
        <strain evidence="2">KCTC 42651</strain>
    </source>
</reference>
<dbReference type="PANTHER" id="PTHR43685">
    <property type="entry name" value="GLYCOSYLTRANSFERASE"/>
    <property type="match status" value="1"/>
</dbReference>
<reference evidence="2" key="1">
    <citation type="journal article" date="2014" name="Int. J. Syst. Evol. Microbiol.">
        <title>Complete genome sequence of Corynebacterium casei LMG S-19264T (=DSM 44701T), isolated from a smear-ripened cheese.</title>
        <authorList>
            <consortium name="US DOE Joint Genome Institute (JGI-PGF)"/>
            <person name="Walter F."/>
            <person name="Albersmeier A."/>
            <person name="Kalinowski J."/>
            <person name="Ruckert C."/>
        </authorList>
    </citation>
    <scope>NUCLEOTIDE SEQUENCE</scope>
    <source>
        <strain evidence="2">KCTC 42651</strain>
    </source>
</reference>
<dbReference type="InterPro" id="IPR050834">
    <property type="entry name" value="Glycosyltransf_2"/>
</dbReference>
<evidence type="ECO:0000313" key="3">
    <source>
        <dbReference type="Proteomes" id="UP000630353"/>
    </source>
</evidence>
<proteinExistence type="predicted"/>
<dbReference type="Proteomes" id="UP000630353">
    <property type="component" value="Unassembled WGS sequence"/>
</dbReference>
<organism evidence="2 3">
    <name type="scientific">Thalassobaculum fulvum</name>
    <dbReference type="NCBI Taxonomy" id="1633335"/>
    <lineage>
        <taxon>Bacteria</taxon>
        <taxon>Pseudomonadati</taxon>
        <taxon>Pseudomonadota</taxon>
        <taxon>Alphaproteobacteria</taxon>
        <taxon>Rhodospirillales</taxon>
        <taxon>Thalassobaculaceae</taxon>
        <taxon>Thalassobaculum</taxon>
    </lineage>
</organism>
<dbReference type="AlphaFoldDB" id="A0A919CMU6"/>
<keyword evidence="3" id="KW-1185">Reference proteome</keyword>
<dbReference type="EMBL" id="BMZS01000001">
    <property type="protein sequence ID" value="GHD40327.1"/>
    <property type="molecule type" value="Genomic_DNA"/>
</dbReference>
<sequence length="307" mass="33096">MSAAPPTVAPPTVALSIVVPTVGRVEEVGRLLDSLRPQLTAADELVVVDQNPDDRLGPVLAAAADLRPERVRAAAKGASHARNVGLAHARREAIWFPDDDGWATPGQLDAIRRRMAEEPAVDVIAGRIVDEHGRPSMGRWPDRPLDATRGNVWRVGAEATMVFRRRFFDRVGGFRESIGVGSGAPWGAGEGQDLLLRGLALGCRAGYRPDIVFGHPNKFERDAAVVLAKGASYARGLGYVMGVNDYTLAELAPHVLKPLAAMVAFALVGRIGRARYYLGQLVNRWKGWRAGRRYRGSPPGAAPTPAR</sequence>
<evidence type="ECO:0000259" key="1">
    <source>
        <dbReference type="Pfam" id="PF00535"/>
    </source>
</evidence>
<dbReference type="InterPro" id="IPR001173">
    <property type="entry name" value="Glyco_trans_2-like"/>
</dbReference>
<comment type="caution">
    <text evidence="2">The sequence shown here is derived from an EMBL/GenBank/DDBJ whole genome shotgun (WGS) entry which is preliminary data.</text>
</comment>
<dbReference type="InterPro" id="IPR029044">
    <property type="entry name" value="Nucleotide-diphossugar_trans"/>
</dbReference>
<protein>
    <recommendedName>
        <fullName evidence="1">Glycosyltransferase 2-like domain-containing protein</fullName>
    </recommendedName>
</protein>
<gene>
    <name evidence="2" type="ORF">GCM10017083_03490</name>
</gene>
<dbReference type="Gene3D" id="3.90.550.10">
    <property type="entry name" value="Spore Coat Polysaccharide Biosynthesis Protein SpsA, Chain A"/>
    <property type="match status" value="1"/>
</dbReference>
<dbReference type="SUPFAM" id="SSF53448">
    <property type="entry name" value="Nucleotide-diphospho-sugar transferases"/>
    <property type="match status" value="1"/>
</dbReference>
<accession>A0A919CMU6</accession>
<dbReference type="Pfam" id="PF00535">
    <property type="entry name" value="Glycos_transf_2"/>
    <property type="match status" value="1"/>
</dbReference>
<evidence type="ECO:0000313" key="2">
    <source>
        <dbReference type="EMBL" id="GHD40327.1"/>
    </source>
</evidence>